<evidence type="ECO:0008006" key="4">
    <source>
        <dbReference type="Google" id="ProtNLM"/>
    </source>
</evidence>
<evidence type="ECO:0000256" key="1">
    <source>
        <dbReference type="SAM" id="Phobius"/>
    </source>
</evidence>
<dbReference type="EMBL" id="LJOY01000007">
    <property type="protein sequence ID" value="OBQ26797.1"/>
    <property type="molecule type" value="Genomic_DNA"/>
</dbReference>
<dbReference type="Pfam" id="PF10999">
    <property type="entry name" value="DUF2839"/>
    <property type="match status" value="1"/>
</dbReference>
<proteinExistence type="predicted"/>
<evidence type="ECO:0000313" key="2">
    <source>
        <dbReference type="EMBL" id="OBQ26797.1"/>
    </source>
</evidence>
<dbReference type="PATRIC" id="fig|1710894.3.peg.978"/>
<keyword evidence="1" id="KW-0472">Membrane</keyword>
<comment type="caution">
    <text evidence="2">The sequence shown here is derived from an EMBL/GenBank/DDBJ whole genome shotgun (WGS) entry which is preliminary data.</text>
</comment>
<reference evidence="2 3" key="1">
    <citation type="submission" date="2015-09" db="EMBL/GenBank/DDBJ databases">
        <title>Whole genome shotgun sequence assembly of Aphanizomenon flos-aquae UKL13.</title>
        <authorList>
            <person name="Driscoll C."/>
        </authorList>
    </citation>
    <scope>NUCLEOTIDE SEQUENCE [LARGE SCALE GENOMIC DNA]</scope>
    <source>
        <strain evidence="2">MDT13</strain>
    </source>
</reference>
<protein>
    <recommendedName>
        <fullName evidence="4">DUF2839 domain-containing protein</fullName>
    </recommendedName>
</protein>
<name>A0A1B7W0J8_APHFL</name>
<evidence type="ECO:0000313" key="3">
    <source>
        <dbReference type="Proteomes" id="UP000092382"/>
    </source>
</evidence>
<organism evidence="2 3">
    <name type="scientific">Aphanizomenon flos-aquae LD13</name>
    <dbReference type="NCBI Taxonomy" id="1710894"/>
    <lineage>
        <taxon>Bacteria</taxon>
        <taxon>Bacillati</taxon>
        <taxon>Cyanobacteriota</taxon>
        <taxon>Cyanophyceae</taxon>
        <taxon>Nostocales</taxon>
        <taxon>Aphanizomenonaceae</taxon>
        <taxon>Aphanizomenon</taxon>
    </lineage>
</organism>
<sequence>MGEAKRRKNSLGEEYGQDTKRILPWIPINKTQATQFVAITTRGAWIGIGTMVAAWVIIRFIGPAFGWWEIVG</sequence>
<dbReference type="AlphaFoldDB" id="A0A1B7W0J8"/>
<dbReference type="Proteomes" id="UP000092382">
    <property type="component" value="Unassembled WGS sequence"/>
</dbReference>
<gene>
    <name evidence="2" type="ORF">AN481_03585</name>
</gene>
<dbReference type="InterPro" id="IPR021262">
    <property type="entry name" value="DUF2839"/>
</dbReference>
<accession>A0A1B7W0J8</accession>
<keyword evidence="1" id="KW-1133">Transmembrane helix</keyword>
<keyword evidence="1" id="KW-0812">Transmembrane</keyword>
<dbReference type="STRING" id="1803587.GCA_001593825_01078"/>
<feature type="transmembrane region" description="Helical" evidence="1">
    <location>
        <begin position="44"/>
        <end position="68"/>
    </location>
</feature>